<dbReference type="Proteomes" id="UP000460549">
    <property type="component" value="Unassembled WGS sequence"/>
</dbReference>
<dbReference type="AlphaFoldDB" id="A0A7X2PCD3"/>
<dbReference type="EMBL" id="VUNN01000009">
    <property type="protein sequence ID" value="MSU06326.1"/>
    <property type="molecule type" value="Genomic_DNA"/>
</dbReference>
<accession>A0A7X2PCD3</accession>
<dbReference type="Gene3D" id="3.40.50.300">
    <property type="entry name" value="P-loop containing nucleotide triphosphate hydrolases"/>
    <property type="match status" value="1"/>
</dbReference>
<evidence type="ECO:0000313" key="2">
    <source>
        <dbReference type="Proteomes" id="UP000460549"/>
    </source>
</evidence>
<comment type="caution">
    <text evidence="1">The sequence shown here is derived from an EMBL/GenBank/DDBJ whole genome shotgun (WGS) entry which is preliminary data.</text>
</comment>
<evidence type="ECO:0000313" key="1">
    <source>
        <dbReference type="EMBL" id="MSU06326.1"/>
    </source>
</evidence>
<dbReference type="InterPro" id="IPR027417">
    <property type="entry name" value="P-loop_NTPase"/>
</dbReference>
<reference evidence="1 2" key="1">
    <citation type="submission" date="2019-08" db="EMBL/GenBank/DDBJ databases">
        <title>In-depth cultivation of the pig gut microbiome towards novel bacterial diversity and tailored functional studies.</title>
        <authorList>
            <person name="Wylensek D."/>
            <person name="Hitch T.C.A."/>
            <person name="Clavel T."/>
        </authorList>
    </citation>
    <scope>NUCLEOTIDE SEQUENCE [LARGE SCALE GENOMIC DNA]</scope>
    <source>
        <strain evidence="1 2">NM-380-WT-3C1</strain>
    </source>
</reference>
<proteinExistence type="predicted"/>
<keyword evidence="2" id="KW-1185">Reference proteome</keyword>
<name>A0A7X2PCD3_9SPIO</name>
<dbReference type="RefSeq" id="WP_154425300.1">
    <property type="nucleotide sequence ID" value="NZ_JAQYPZ010000179.1"/>
</dbReference>
<sequence>MKRFNVVVAPRNGGKTRYLSSIKCAYGILTKSIDSSKNELYFYDLKSGNTHSFLKRVDGRYQEEEGAFEWAEKILLALTSGTVIIDECGKIELVNKRGFYNVINTLIEREDITLYVAVRDSNLELFLNTYKRNWNIIKL</sequence>
<gene>
    <name evidence="1" type="ORF">FYJ80_05975</name>
</gene>
<protein>
    <submittedName>
        <fullName evidence="1">Uncharacterized protein</fullName>
    </submittedName>
</protein>
<organism evidence="1 2">
    <name type="scientific">Bullifex porci</name>
    <dbReference type="NCBI Taxonomy" id="2606638"/>
    <lineage>
        <taxon>Bacteria</taxon>
        <taxon>Pseudomonadati</taxon>
        <taxon>Spirochaetota</taxon>
        <taxon>Spirochaetia</taxon>
        <taxon>Spirochaetales</taxon>
        <taxon>Spirochaetaceae</taxon>
        <taxon>Bullifex</taxon>
    </lineage>
</organism>